<keyword evidence="3 9" id="KW-0812">Transmembrane</keyword>
<comment type="caution">
    <text evidence="10">The sequence shown here is derived from an EMBL/GenBank/DDBJ whole genome shotgun (WGS) entry which is preliminary data.</text>
</comment>
<feature type="transmembrane region" description="Helical" evidence="9">
    <location>
        <begin position="151"/>
        <end position="171"/>
    </location>
</feature>
<dbReference type="OrthoDB" id="187171at2759"/>
<feature type="transmembrane region" description="Helical" evidence="9">
    <location>
        <begin position="191"/>
        <end position="208"/>
    </location>
</feature>
<dbReference type="PANTHER" id="PTHR46187">
    <property type="entry name" value="ALKALINE CERAMIDASE 3"/>
    <property type="match status" value="1"/>
</dbReference>
<dbReference type="GO" id="GO:0005789">
    <property type="term" value="C:endoplasmic reticulum membrane"/>
    <property type="evidence" value="ECO:0007669"/>
    <property type="project" value="TreeGrafter"/>
</dbReference>
<feature type="transmembrane region" description="Helical" evidence="9">
    <location>
        <begin position="68"/>
        <end position="92"/>
    </location>
</feature>
<keyword evidence="7" id="KW-0106">Calcium</keyword>
<organism evidence="10 11">
    <name type="scientific">Collybia nuda</name>
    <dbReference type="NCBI Taxonomy" id="64659"/>
    <lineage>
        <taxon>Eukaryota</taxon>
        <taxon>Fungi</taxon>
        <taxon>Dikarya</taxon>
        <taxon>Basidiomycota</taxon>
        <taxon>Agaricomycotina</taxon>
        <taxon>Agaricomycetes</taxon>
        <taxon>Agaricomycetidae</taxon>
        <taxon>Agaricales</taxon>
        <taxon>Tricholomatineae</taxon>
        <taxon>Clitocybaceae</taxon>
        <taxon>Collybia</taxon>
    </lineage>
</organism>
<evidence type="ECO:0000256" key="7">
    <source>
        <dbReference type="PIRSR" id="PIRSR608901-1"/>
    </source>
</evidence>
<reference evidence="10" key="1">
    <citation type="submission" date="2020-11" db="EMBL/GenBank/DDBJ databases">
        <authorList>
            <consortium name="DOE Joint Genome Institute"/>
            <person name="Ahrendt S."/>
            <person name="Riley R."/>
            <person name="Andreopoulos W."/>
            <person name="Labutti K."/>
            <person name="Pangilinan J."/>
            <person name="Ruiz-Duenas F.J."/>
            <person name="Barrasa J.M."/>
            <person name="Sanchez-Garcia M."/>
            <person name="Camarero S."/>
            <person name="Miyauchi S."/>
            <person name="Serrano A."/>
            <person name="Linde D."/>
            <person name="Babiker R."/>
            <person name="Drula E."/>
            <person name="Ayuso-Fernandez I."/>
            <person name="Pacheco R."/>
            <person name="Padilla G."/>
            <person name="Ferreira P."/>
            <person name="Barriuso J."/>
            <person name="Kellner H."/>
            <person name="Castanera R."/>
            <person name="Alfaro M."/>
            <person name="Ramirez L."/>
            <person name="Pisabarro A.G."/>
            <person name="Kuo A."/>
            <person name="Tritt A."/>
            <person name="Lipzen A."/>
            <person name="He G."/>
            <person name="Yan M."/>
            <person name="Ng V."/>
            <person name="Cullen D."/>
            <person name="Martin F."/>
            <person name="Rosso M.-N."/>
            <person name="Henrissat B."/>
            <person name="Hibbett D."/>
            <person name="Martinez A.T."/>
            <person name="Grigoriev I.V."/>
        </authorList>
    </citation>
    <scope>NUCLEOTIDE SEQUENCE</scope>
    <source>
        <strain evidence="10">CBS 247.69</strain>
    </source>
</reference>
<evidence type="ECO:0000256" key="4">
    <source>
        <dbReference type="ARBA" id="ARBA00022801"/>
    </source>
</evidence>
<feature type="transmembrane region" description="Helical" evidence="9">
    <location>
        <begin position="98"/>
        <end position="115"/>
    </location>
</feature>
<dbReference type="GO" id="GO:0016811">
    <property type="term" value="F:hydrolase activity, acting on carbon-nitrogen (but not peptide) bonds, in linear amides"/>
    <property type="evidence" value="ECO:0007669"/>
    <property type="project" value="InterPro"/>
</dbReference>
<keyword evidence="7" id="KW-0479">Metal-binding</keyword>
<name>A0A9P6CRP9_9AGAR</name>
<feature type="binding site" evidence="7">
    <location>
        <position position="28"/>
    </location>
    <ligand>
        <name>Ca(2+)</name>
        <dbReference type="ChEBI" id="CHEBI:29108"/>
    </ligand>
</feature>
<keyword evidence="8" id="KW-0862">Zinc</keyword>
<proteinExistence type="inferred from homology"/>
<keyword evidence="5 9" id="KW-1133">Transmembrane helix</keyword>
<dbReference type="Pfam" id="PF05875">
    <property type="entry name" value="Ceramidase"/>
    <property type="match status" value="1"/>
</dbReference>
<feature type="binding site" evidence="7">
    <location>
        <position position="26"/>
    </location>
    <ligand>
        <name>Ca(2+)</name>
        <dbReference type="ChEBI" id="CHEBI:29108"/>
    </ligand>
</feature>
<feature type="binding site" evidence="7">
    <location>
        <position position="23"/>
    </location>
    <ligand>
        <name>Ca(2+)</name>
        <dbReference type="ChEBI" id="CHEBI:29108"/>
    </ligand>
</feature>
<dbReference type="Proteomes" id="UP000807353">
    <property type="component" value="Unassembled WGS sequence"/>
</dbReference>
<comment type="subcellular location">
    <subcellularLocation>
        <location evidence="1">Membrane</location>
        <topology evidence="1">Multi-pass membrane protein</topology>
    </subcellularLocation>
</comment>
<feature type="binding site" evidence="8">
    <location>
        <position position="85"/>
    </location>
    <ligand>
        <name>Zn(2+)</name>
        <dbReference type="ChEBI" id="CHEBI:29105"/>
        <note>catalytic</note>
    </ligand>
</feature>
<dbReference type="GO" id="GO:0046514">
    <property type="term" value="P:ceramide catabolic process"/>
    <property type="evidence" value="ECO:0007669"/>
    <property type="project" value="TreeGrafter"/>
</dbReference>
<dbReference type="GO" id="GO:0046872">
    <property type="term" value="F:metal ion binding"/>
    <property type="evidence" value="ECO:0007669"/>
    <property type="project" value="UniProtKB-KW"/>
</dbReference>
<dbReference type="EMBL" id="MU150229">
    <property type="protein sequence ID" value="KAF9469823.1"/>
    <property type="molecule type" value="Genomic_DNA"/>
</dbReference>
<keyword evidence="4" id="KW-0378">Hydrolase</keyword>
<evidence type="ECO:0000313" key="10">
    <source>
        <dbReference type="EMBL" id="KAF9469823.1"/>
    </source>
</evidence>
<evidence type="ECO:0000256" key="5">
    <source>
        <dbReference type="ARBA" id="ARBA00022989"/>
    </source>
</evidence>
<dbReference type="AlphaFoldDB" id="A0A9P6CRP9"/>
<evidence type="ECO:0000256" key="3">
    <source>
        <dbReference type="ARBA" id="ARBA00022692"/>
    </source>
</evidence>
<protein>
    <submittedName>
        <fullName evidence="10">Ceramidase-domain-containing protein</fullName>
    </submittedName>
</protein>
<comment type="cofactor">
    <cofactor evidence="8">
        <name>Zn(2+)</name>
        <dbReference type="ChEBI" id="CHEBI:29105"/>
    </cofactor>
</comment>
<sequence>MASNSSTIWSSPGYYGPVTATLDWCEANYQFSHYIAEMANTFSNLFTIALAICGGMEATRQSLPTRYIAGYAGVALVGIGSFAFHATLLFQAQLADELPMIYVGSMSLWLLLDIEPGFSLKSSRTKLLVAILVLFDVLFTLSYILYRNPIYHQLVFATIVLTVTFRITYLLKRSELAQRIPDKKKAIIGTLFSRGAAMFGLGFLIWNLDNIFCSTLTTWKIFVGWPRAFLLEGALYFYFLLNYLALSLGDGQEMFYLACISRTLCAKDDHRNYTVGYRLGLPHVWRINAKKH</sequence>
<feature type="transmembrane region" description="Helical" evidence="9">
    <location>
        <begin position="38"/>
        <end position="56"/>
    </location>
</feature>
<evidence type="ECO:0000256" key="1">
    <source>
        <dbReference type="ARBA" id="ARBA00004141"/>
    </source>
</evidence>
<keyword evidence="6 9" id="KW-0472">Membrane</keyword>
<dbReference type="GO" id="GO:0046513">
    <property type="term" value="P:ceramide biosynthetic process"/>
    <property type="evidence" value="ECO:0007669"/>
    <property type="project" value="TreeGrafter"/>
</dbReference>
<feature type="binding site" evidence="7">
    <location>
        <position position="37"/>
    </location>
    <ligand>
        <name>Ca(2+)</name>
        <dbReference type="ChEBI" id="CHEBI:29108"/>
    </ligand>
</feature>
<dbReference type="PANTHER" id="PTHR46187:SF3">
    <property type="entry name" value="ALKALINE CERAMIDASE 3"/>
    <property type="match status" value="1"/>
</dbReference>
<accession>A0A9P6CRP9</accession>
<evidence type="ECO:0000256" key="2">
    <source>
        <dbReference type="ARBA" id="ARBA00009780"/>
    </source>
</evidence>
<feature type="transmembrane region" description="Helical" evidence="9">
    <location>
        <begin position="127"/>
        <end position="145"/>
    </location>
</feature>
<comment type="similarity">
    <text evidence="2">Belongs to the alkaline ceramidase family.</text>
</comment>
<evidence type="ECO:0000256" key="6">
    <source>
        <dbReference type="ARBA" id="ARBA00023136"/>
    </source>
</evidence>
<feature type="binding site" evidence="7">
    <location>
        <position position="24"/>
    </location>
    <ligand>
        <name>Ca(2+)</name>
        <dbReference type="ChEBI" id="CHEBI:29108"/>
    </ligand>
</feature>
<gene>
    <name evidence="10" type="ORF">BDZ94DRAFT_1243354</name>
</gene>
<evidence type="ECO:0000256" key="9">
    <source>
        <dbReference type="SAM" id="Phobius"/>
    </source>
</evidence>
<evidence type="ECO:0000313" key="11">
    <source>
        <dbReference type="Proteomes" id="UP000807353"/>
    </source>
</evidence>
<keyword evidence="11" id="KW-1185">Reference proteome</keyword>
<evidence type="ECO:0000256" key="8">
    <source>
        <dbReference type="PIRSR" id="PIRSR608901-2"/>
    </source>
</evidence>
<feature type="transmembrane region" description="Helical" evidence="9">
    <location>
        <begin position="228"/>
        <end position="246"/>
    </location>
</feature>
<dbReference type="InterPro" id="IPR008901">
    <property type="entry name" value="ACER"/>
</dbReference>